<feature type="binding site" evidence="7">
    <location>
        <begin position="88"/>
        <end position="90"/>
    </location>
    <ligand>
        <name>substrate</name>
    </ligand>
</feature>
<comment type="caution">
    <text evidence="9">The sequence shown here is derived from an EMBL/GenBank/DDBJ whole genome shotgun (WGS) entry which is preliminary data.</text>
</comment>
<dbReference type="NCBIfam" id="NF001862">
    <property type="entry name" value="PRK00601.1"/>
    <property type="match status" value="1"/>
</dbReference>
<keyword evidence="4 7" id="KW-0460">Magnesium</keyword>
<proteinExistence type="inferred from homology"/>
<reference evidence="9 10" key="1">
    <citation type="submission" date="2018-08" db="EMBL/GenBank/DDBJ databases">
        <title>Henriciella mobilis sp. nov., isolated from seawater.</title>
        <authorList>
            <person name="Cheng H."/>
            <person name="Wu Y.-H."/>
            <person name="Xu X.-W."/>
            <person name="Guo L.-L."/>
        </authorList>
    </citation>
    <scope>NUCLEOTIDE SEQUENCE [LARGE SCALE GENOMIC DNA]</scope>
    <source>
        <strain evidence="9 10">JN25</strain>
    </source>
</reference>
<dbReference type="RefSeq" id="WP_119374432.1">
    <property type="nucleotide sequence ID" value="NZ_QWFX01000005.1"/>
</dbReference>
<comment type="caution">
    <text evidence="7">Lacks conserved residue(s) required for the propagation of feature annotation.</text>
</comment>
<evidence type="ECO:0000259" key="8">
    <source>
        <dbReference type="Pfam" id="PF00692"/>
    </source>
</evidence>
<dbReference type="NCBIfam" id="TIGR00576">
    <property type="entry name" value="dut"/>
    <property type="match status" value="1"/>
</dbReference>
<comment type="cofactor">
    <cofactor evidence="7">
        <name>Mg(2+)</name>
        <dbReference type="ChEBI" id="CHEBI:18420"/>
    </cofactor>
</comment>
<dbReference type="PANTHER" id="PTHR11241:SF0">
    <property type="entry name" value="DEOXYURIDINE 5'-TRIPHOSPHATE NUCLEOTIDOHYDROLASE"/>
    <property type="match status" value="1"/>
</dbReference>
<dbReference type="GO" id="GO:0046081">
    <property type="term" value="P:dUTP catabolic process"/>
    <property type="evidence" value="ECO:0007669"/>
    <property type="project" value="InterPro"/>
</dbReference>
<comment type="pathway">
    <text evidence="7">Pyrimidine metabolism; dUMP biosynthesis; dUMP from dCTP (dUTP route): step 2/2.</text>
</comment>
<feature type="binding site" evidence="7">
    <location>
        <begin position="71"/>
        <end position="73"/>
    </location>
    <ligand>
        <name>substrate</name>
    </ligand>
</feature>
<name>A0A399RNM1_9PROT</name>
<keyword evidence="10" id="KW-1185">Reference proteome</keyword>
<dbReference type="InterPro" id="IPR036157">
    <property type="entry name" value="dUTPase-like_sf"/>
</dbReference>
<evidence type="ECO:0000256" key="6">
    <source>
        <dbReference type="ARBA" id="ARBA00047686"/>
    </source>
</evidence>
<dbReference type="Gene3D" id="2.70.40.10">
    <property type="match status" value="1"/>
</dbReference>
<sequence length="151" mass="15977">MITVDVAVKTLPHFEGLPLPAYETDGAAGMDVRAAVPDGEPLSLKPGERAMVPTGLSVAIPEGYEIQMRPRSGLAAKHGITCLNTPGTIDSDYRGELKVILINHGQETFTIARGERIGQMVLAPVTRIGWVAVDTLPETVRGEGGFGSTGR</sequence>
<dbReference type="GO" id="GO:0000287">
    <property type="term" value="F:magnesium ion binding"/>
    <property type="evidence" value="ECO:0007669"/>
    <property type="project" value="UniProtKB-UniRule"/>
</dbReference>
<dbReference type="OrthoDB" id="9809956at2"/>
<evidence type="ECO:0000256" key="4">
    <source>
        <dbReference type="ARBA" id="ARBA00022842"/>
    </source>
</evidence>
<comment type="function">
    <text evidence="7">This enzyme is involved in nucleotide metabolism: it produces dUMP, the immediate precursor of thymidine nucleotides and it decreases the intracellular concentration of dUTP so that uracil cannot be incorporated into DNA.</text>
</comment>
<keyword evidence="3 7" id="KW-0378">Hydrolase</keyword>
<evidence type="ECO:0000256" key="3">
    <source>
        <dbReference type="ARBA" id="ARBA00022801"/>
    </source>
</evidence>
<dbReference type="PANTHER" id="PTHR11241">
    <property type="entry name" value="DEOXYURIDINE 5'-TRIPHOSPHATE NUCLEOTIDOHYDROLASE"/>
    <property type="match status" value="1"/>
</dbReference>
<dbReference type="SUPFAM" id="SSF51283">
    <property type="entry name" value="dUTPase-like"/>
    <property type="match status" value="1"/>
</dbReference>
<dbReference type="InterPro" id="IPR033704">
    <property type="entry name" value="dUTPase_trimeric"/>
</dbReference>
<dbReference type="AlphaFoldDB" id="A0A399RNM1"/>
<dbReference type="HAMAP" id="MF_00116">
    <property type="entry name" value="dUTPase_bact"/>
    <property type="match status" value="1"/>
</dbReference>
<keyword evidence="5 7" id="KW-0546">Nucleotide metabolism</keyword>
<comment type="catalytic activity">
    <reaction evidence="6 7">
        <text>dUTP + H2O = dUMP + diphosphate + H(+)</text>
        <dbReference type="Rhea" id="RHEA:10248"/>
        <dbReference type="ChEBI" id="CHEBI:15377"/>
        <dbReference type="ChEBI" id="CHEBI:15378"/>
        <dbReference type="ChEBI" id="CHEBI:33019"/>
        <dbReference type="ChEBI" id="CHEBI:61555"/>
        <dbReference type="ChEBI" id="CHEBI:246422"/>
        <dbReference type="EC" id="3.6.1.23"/>
    </reaction>
</comment>
<dbReference type="Pfam" id="PF00692">
    <property type="entry name" value="dUTPase"/>
    <property type="match status" value="1"/>
</dbReference>
<dbReference type="InterPro" id="IPR029054">
    <property type="entry name" value="dUTPase-like"/>
</dbReference>
<comment type="similarity">
    <text evidence="1 7">Belongs to the dUTPase family.</text>
</comment>
<evidence type="ECO:0000256" key="2">
    <source>
        <dbReference type="ARBA" id="ARBA00022723"/>
    </source>
</evidence>
<organism evidence="9 10">
    <name type="scientific">Henriciella mobilis</name>
    <dbReference type="NCBI Taxonomy" id="2305467"/>
    <lineage>
        <taxon>Bacteria</taxon>
        <taxon>Pseudomonadati</taxon>
        <taxon>Pseudomonadota</taxon>
        <taxon>Alphaproteobacteria</taxon>
        <taxon>Hyphomonadales</taxon>
        <taxon>Hyphomonadaceae</taxon>
        <taxon>Henriciella</taxon>
    </lineage>
</organism>
<gene>
    <name evidence="7" type="primary">dut</name>
    <name evidence="9" type="ORF">D1223_00340</name>
</gene>
<evidence type="ECO:0000313" key="10">
    <source>
        <dbReference type="Proteomes" id="UP000266385"/>
    </source>
</evidence>
<keyword evidence="2 7" id="KW-0479">Metal-binding</keyword>
<dbReference type="Proteomes" id="UP000266385">
    <property type="component" value="Unassembled WGS sequence"/>
</dbReference>
<evidence type="ECO:0000256" key="1">
    <source>
        <dbReference type="ARBA" id="ARBA00006581"/>
    </source>
</evidence>
<dbReference type="InterPro" id="IPR008181">
    <property type="entry name" value="dUTPase"/>
</dbReference>
<accession>A0A399RNM1</accession>
<dbReference type="GO" id="GO:0006226">
    <property type="term" value="P:dUMP biosynthetic process"/>
    <property type="evidence" value="ECO:0007669"/>
    <property type="project" value="UniProtKB-UniRule"/>
</dbReference>
<evidence type="ECO:0000256" key="5">
    <source>
        <dbReference type="ARBA" id="ARBA00023080"/>
    </source>
</evidence>
<evidence type="ECO:0000313" key="9">
    <source>
        <dbReference type="EMBL" id="RIJ32351.1"/>
    </source>
</evidence>
<feature type="domain" description="dUTPase-like" evidence="8">
    <location>
        <begin position="18"/>
        <end position="150"/>
    </location>
</feature>
<dbReference type="CDD" id="cd07557">
    <property type="entry name" value="trimeric_dUTPase"/>
    <property type="match status" value="1"/>
</dbReference>
<dbReference type="FunFam" id="2.70.40.10:FF:000002">
    <property type="entry name" value="dUTP diphosphatase"/>
    <property type="match status" value="1"/>
</dbReference>
<protein>
    <recommendedName>
        <fullName evidence="7">Deoxyuridine 5'-triphosphate nucleotidohydrolase</fullName>
        <shortName evidence="7">dUTPase</shortName>
        <ecNumber evidence="7">3.6.1.23</ecNumber>
    </recommendedName>
    <alternativeName>
        <fullName evidence="7">dUTP pyrophosphatase</fullName>
    </alternativeName>
</protein>
<feature type="binding site" evidence="7">
    <location>
        <position position="84"/>
    </location>
    <ligand>
        <name>substrate</name>
    </ligand>
</feature>
<dbReference type="GO" id="GO:0004170">
    <property type="term" value="F:dUTP diphosphatase activity"/>
    <property type="evidence" value="ECO:0007669"/>
    <property type="project" value="UniProtKB-UniRule"/>
</dbReference>
<evidence type="ECO:0000256" key="7">
    <source>
        <dbReference type="HAMAP-Rule" id="MF_00116"/>
    </source>
</evidence>
<dbReference type="EC" id="3.6.1.23" evidence="7"/>
<dbReference type="EMBL" id="QWFX01000005">
    <property type="protein sequence ID" value="RIJ32351.1"/>
    <property type="molecule type" value="Genomic_DNA"/>
</dbReference>
<dbReference type="UniPathway" id="UPA00610">
    <property type="reaction ID" value="UER00666"/>
</dbReference>